<keyword evidence="3" id="KW-1185">Reference proteome</keyword>
<feature type="domain" description="Alginate lyase 2" evidence="1">
    <location>
        <begin position="12"/>
        <end position="72"/>
    </location>
</feature>
<evidence type="ECO:0000259" key="1">
    <source>
        <dbReference type="Pfam" id="PF08787"/>
    </source>
</evidence>
<reference evidence="2" key="1">
    <citation type="submission" date="2021-01" db="UniProtKB">
        <authorList>
            <consortium name="EnsemblPlants"/>
        </authorList>
    </citation>
    <scope>IDENTIFICATION</scope>
</reference>
<dbReference type="AlphaFoldDB" id="A0A7N0SYH5"/>
<accession>A0A7N0SYH5</accession>
<dbReference type="SUPFAM" id="SSF49899">
    <property type="entry name" value="Concanavalin A-like lectins/glucanases"/>
    <property type="match status" value="2"/>
</dbReference>
<evidence type="ECO:0000313" key="2">
    <source>
        <dbReference type="EnsemblPlants" id="Kaladp0012s0118.1.v1.1"/>
    </source>
</evidence>
<sequence length="173" mass="20202">MENLRVPVIYDDTWFKLNVIHDIERKNVRVYIYNELKFEVPGREAASHYFKCGVYGQDYSSHRMESRWKNIKGYDYSSGVWQFEAFGYVPSNTSGVVVMQIFGAETHATTLMMRVHDGALSYYRNPIYINGELKFEGSGRGGRSHFFKCGVYAQDDASDYMESRWKQIKVLKK</sequence>
<dbReference type="InterPro" id="IPR013320">
    <property type="entry name" value="ConA-like_dom_sf"/>
</dbReference>
<protein>
    <recommendedName>
        <fullName evidence="1">Alginate lyase 2 domain-containing protein</fullName>
    </recommendedName>
</protein>
<proteinExistence type="predicted"/>
<dbReference type="PANTHER" id="PTHR33681">
    <property type="entry name" value="BINDING PROTEIN, PUTATIVE, EXPRESSED-RELATED"/>
    <property type="match status" value="1"/>
</dbReference>
<dbReference type="EnsemblPlants" id="Kaladp0012s0118.1.v1.1">
    <property type="protein sequence ID" value="Kaladp0012s0118.1.v1.1"/>
    <property type="gene ID" value="Kaladp0012s0118.v1.1"/>
</dbReference>
<organism evidence="2 3">
    <name type="scientific">Kalanchoe fedtschenkoi</name>
    <name type="common">Lavender scallops</name>
    <name type="synonym">South American air plant</name>
    <dbReference type="NCBI Taxonomy" id="63787"/>
    <lineage>
        <taxon>Eukaryota</taxon>
        <taxon>Viridiplantae</taxon>
        <taxon>Streptophyta</taxon>
        <taxon>Embryophyta</taxon>
        <taxon>Tracheophyta</taxon>
        <taxon>Spermatophyta</taxon>
        <taxon>Magnoliopsida</taxon>
        <taxon>eudicotyledons</taxon>
        <taxon>Gunneridae</taxon>
        <taxon>Pentapetalae</taxon>
        <taxon>Saxifragales</taxon>
        <taxon>Crassulaceae</taxon>
        <taxon>Kalanchoe</taxon>
    </lineage>
</organism>
<dbReference type="InterPro" id="IPR014895">
    <property type="entry name" value="Alginate_lyase_2"/>
</dbReference>
<evidence type="ECO:0000313" key="3">
    <source>
        <dbReference type="Proteomes" id="UP000594263"/>
    </source>
</evidence>
<dbReference type="Pfam" id="PF08787">
    <property type="entry name" value="Alginate_lyase2"/>
    <property type="match status" value="1"/>
</dbReference>
<dbReference type="PANTHER" id="PTHR33681:SF4">
    <property type="entry name" value="OS12G0171100 PROTEIN"/>
    <property type="match status" value="1"/>
</dbReference>
<dbReference type="OMA" id="DASHYME"/>
<dbReference type="Gramene" id="Kaladp0012s0118.1.v1.1">
    <property type="protein sequence ID" value="Kaladp0012s0118.1.v1.1"/>
    <property type="gene ID" value="Kaladp0012s0118.v1.1"/>
</dbReference>
<name>A0A7N0SYH5_KALFE</name>
<dbReference type="Proteomes" id="UP000594263">
    <property type="component" value="Unplaced"/>
</dbReference>